<dbReference type="EMBL" id="AAKRAK010000023">
    <property type="protein sequence ID" value="ECU7934649.1"/>
    <property type="molecule type" value="Genomic_DNA"/>
</dbReference>
<evidence type="ECO:0000313" key="44">
    <source>
        <dbReference type="EMBL" id="HAB5384563.1"/>
    </source>
</evidence>
<dbReference type="EMBL" id="DAARAJ010000007">
    <property type="protein sequence ID" value="HAE1640568.1"/>
    <property type="molecule type" value="Genomic_DNA"/>
</dbReference>
<dbReference type="EMBL" id="DAAHBC010000058">
    <property type="protein sequence ID" value="HAB5384563.1"/>
    <property type="molecule type" value="Genomic_DNA"/>
</dbReference>
<evidence type="ECO:0000313" key="33">
    <source>
        <dbReference type="EMBL" id="HAB1883130.1"/>
    </source>
</evidence>
<organism evidence="72 73">
    <name type="scientific">Salmonella enterica subsp. enterica serovar Agona</name>
    <dbReference type="NCBI Taxonomy" id="58095"/>
    <lineage>
        <taxon>Bacteria</taxon>
        <taxon>Pseudomonadati</taxon>
        <taxon>Pseudomonadota</taxon>
        <taxon>Gammaproteobacteria</taxon>
        <taxon>Enterobacterales</taxon>
        <taxon>Enterobacteriaceae</taxon>
        <taxon>Salmonella</taxon>
    </lineage>
</organism>
<dbReference type="EMBL" id="AAHWZL010000034">
    <property type="protein sequence ID" value="ECB2571389.1"/>
    <property type="molecule type" value="Genomic_DNA"/>
</dbReference>
<evidence type="ECO:0000313" key="7">
    <source>
        <dbReference type="EMBL" id="EBR9966303.1"/>
    </source>
</evidence>
<dbReference type="EMBL" id="AAMIHC010000012">
    <property type="protein sequence ID" value="EDH6340908.1"/>
    <property type="molecule type" value="Genomic_DNA"/>
</dbReference>
<evidence type="ECO:0000313" key="3">
    <source>
        <dbReference type="EMBL" id="EBG3095928.1"/>
    </source>
</evidence>
<evidence type="ECO:0000313" key="56">
    <source>
        <dbReference type="EMBL" id="HAE1324449.1"/>
    </source>
</evidence>
<evidence type="ECO:0000313" key="16">
    <source>
        <dbReference type="EMBL" id="ECB6025925.1"/>
    </source>
</evidence>
<dbReference type="EMBL" id="AAHYFF010000054">
    <property type="protein sequence ID" value="ECB6382288.1"/>
    <property type="molecule type" value="Genomic_DNA"/>
</dbReference>
<evidence type="ECO:0000313" key="73">
    <source>
        <dbReference type="Proteomes" id="UP000245147"/>
    </source>
</evidence>
<evidence type="ECO:0000313" key="67">
    <source>
        <dbReference type="EMBL" id="HAF0562294.1"/>
    </source>
</evidence>
<evidence type="ECO:0000313" key="70">
    <source>
        <dbReference type="EMBL" id="HAF7548949.1"/>
    </source>
</evidence>
<dbReference type="EMBL" id="DAAGMN010000227">
    <property type="protein sequence ID" value="HAB3684420.1"/>
    <property type="molecule type" value="Genomic_DNA"/>
</dbReference>
<evidence type="ECO:0000313" key="10">
    <source>
        <dbReference type="EMBL" id="EBY0577746.1"/>
    </source>
</evidence>
<dbReference type="EMBL" id="DAAGXT010000006">
    <property type="protein sequence ID" value="HAB5021413.1"/>
    <property type="molecule type" value="Genomic_DNA"/>
</dbReference>
<dbReference type="EMBL" id="DAAHHO010000007">
    <property type="protein sequence ID" value="HAB6237388.1"/>
    <property type="molecule type" value="Genomic_DNA"/>
</dbReference>
<dbReference type="AlphaFoldDB" id="A0A2T9I4H5"/>
<dbReference type="EMBL" id="DAAWFY010000005">
    <property type="protein sequence ID" value="HAF7732682.1"/>
    <property type="molecule type" value="Genomic_DNA"/>
</dbReference>
<dbReference type="EMBL" id="DAAHFX010000005">
    <property type="protein sequence ID" value="HAB5939944.1"/>
    <property type="molecule type" value="Genomic_DNA"/>
</dbReference>
<dbReference type="EMBL" id="DAAFWQ010000010">
    <property type="protein sequence ID" value="HAB1824081.1"/>
    <property type="molecule type" value="Genomic_DNA"/>
</dbReference>
<dbReference type="EMBL" id="AAMIOU010000073">
    <property type="protein sequence ID" value="EDH7247703.1"/>
    <property type="molecule type" value="Genomic_DNA"/>
</dbReference>
<name>A0A2T9I4H5_SALET</name>
<dbReference type="EMBL" id="DAARZX010000007">
    <property type="protein sequence ID" value="HAE4619134.1"/>
    <property type="molecule type" value="Genomic_DNA"/>
</dbReference>
<dbReference type="EMBL" id="DAAFWC010000006">
    <property type="protein sequence ID" value="HAB1708831.1"/>
    <property type="molecule type" value="Genomic_DNA"/>
</dbReference>
<dbReference type="EMBL" id="DAARRM010000133">
    <property type="protein sequence ID" value="HAE3639905.1"/>
    <property type="molecule type" value="Genomic_DNA"/>
</dbReference>
<dbReference type="EMBL" id="AAMJGE010000030">
    <property type="protein sequence ID" value="EDH9232043.1"/>
    <property type="molecule type" value="Genomic_DNA"/>
</dbReference>
<dbReference type="EMBL" id="DAARAH010000014">
    <property type="protein sequence ID" value="HAE1604459.1"/>
    <property type="molecule type" value="Genomic_DNA"/>
</dbReference>
<evidence type="ECO:0000313" key="35">
    <source>
        <dbReference type="EMBL" id="HAB2370642.1"/>
    </source>
</evidence>
<reference evidence="20" key="5">
    <citation type="submission" date="2018-07" db="EMBL/GenBank/DDBJ databases">
        <authorList>
            <consortium name="GenomeTrakr network: Whole genome sequencing for foodborne pathogen traceback"/>
        </authorList>
    </citation>
    <scope>NUCLEOTIDE SEQUENCE</scope>
    <source>
        <strain evidence="21">ADRDL-16-8871</strain>
        <strain evidence="20">FDA00004800</strain>
        <strain evidence="14">FSIS21923161</strain>
    </source>
</reference>
<evidence type="ECO:0000313" key="26">
    <source>
        <dbReference type="EMBL" id="EDH7247703.1"/>
    </source>
</evidence>
<dbReference type="Pfam" id="PF08808">
    <property type="entry name" value="RES"/>
    <property type="match status" value="1"/>
</dbReference>
<evidence type="ECO:0000313" key="9">
    <source>
        <dbReference type="EMBL" id="EBU7987870.1"/>
    </source>
</evidence>
<dbReference type="EMBL" id="AAGUFA010000045">
    <property type="protein sequence ID" value="EBS0219458.1"/>
    <property type="molecule type" value="Genomic_DNA"/>
</dbReference>
<dbReference type="EMBL" id="AAGUBV010000043">
    <property type="protein sequence ID" value="EBR9966303.1"/>
    <property type="molecule type" value="Genomic_DNA"/>
</dbReference>
<dbReference type="EMBL" id="DAAQYH010000037">
    <property type="protein sequence ID" value="HAE1373007.1"/>
    <property type="molecule type" value="Genomic_DNA"/>
</dbReference>
<dbReference type="EMBL" id="AAFGSL010000037">
    <property type="protein sequence ID" value="EBF7616822.1"/>
    <property type="molecule type" value="Genomic_DNA"/>
</dbReference>
<evidence type="ECO:0000313" key="47">
    <source>
        <dbReference type="EMBL" id="HAB5939944.1"/>
    </source>
</evidence>
<evidence type="ECO:0000313" key="38">
    <source>
        <dbReference type="EMBL" id="HAB3745212.1"/>
    </source>
</evidence>
<evidence type="ECO:0000313" key="23">
    <source>
        <dbReference type="EMBL" id="EDG5799398.1"/>
    </source>
</evidence>
<dbReference type="EMBL" id="DAAPXI010000007">
    <property type="protein sequence ID" value="HAD8175694.1"/>
    <property type="molecule type" value="Genomic_DNA"/>
</dbReference>
<evidence type="ECO:0000313" key="25">
    <source>
        <dbReference type="EMBL" id="EDH6340908.1"/>
    </source>
</evidence>
<reference evidence="2" key="6">
    <citation type="submission" date="2019-05" db="EMBL/GenBank/DDBJ databases">
        <authorList>
            <person name="Ashton P.M."/>
            <person name="Dallman T."/>
            <person name="Nair S."/>
            <person name="De Pinna E."/>
            <person name="Peters T."/>
            <person name="Grant K."/>
        </authorList>
    </citation>
    <scope>NUCLEOTIDE SEQUENCE</scope>
    <source>
        <strain evidence="10">152447</strain>
        <strain evidence="12">178634</strain>
        <strain evidence="7">178666</strain>
        <strain evidence="4">208936</strain>
        <strain evidence="2">240168</strain>
        <strain evidence="9">250819</strain>
        <strain evidence="24">344039</strain>
        <strain evidence="27">352129</strain>
        <strain evidence="17">365830</strain>
        <strain evidence="25">369915</strain>
        <strain evidence="8">423873</strain>
        <strain evidence="5">428140</strain>
        <strain evidence="11">488730</strain>
        <strain evidence="6">535271</strain>
        <strain evidence="15">676364</strain>
        <strain evidence="16">689000</strain>
        <strain evidence="3">741041</strain>
    </source>
</reference>
<evidence type="ECO:0000313" key="50">
    <source>
        <dbReference type="EMBL" id="HAD8175694.1"/>
    </source>
</evidence>
<evidence type="ECO:0000313" key="20">
    <source>
        <dbReference type="EMBL" id="EDB6497910.1"/>
    </source>
</evidence>
<evidence type="ECO:0000313" key="31">
    <source>
        <dbReference type="EMBL" id="HAB1803078.1"/>
    </source>
</evidence>
<dbReference type="EMBL" id="DAAGOV010000007">
    <property type="protein sequence ID" value="HAB3946774.1"/>
    <property type="molecule type" value="Genomic_DNA"/>
</dbReference>
<evidence type="ECO:0000313" key="55">
    <source>
        <dbReference type="EMBL" id="HAE1218652.1"/>
    </source>
</evidence>
<evidence type="ECO:0000313" key="30">
    <source>
        <dbReference type="EMBL" id="HAB1708831.1"/>
    </source>
</evidence>
<proteinExistence type="predicted"/>
<dbReference type="EMBL" id="DAASYN010000028">
    <property type="protein sequence ID" value="HAE7560334.1"/>
    <property type="molecule type" value="Genomic_DNA"/>
</dbReference>
<dbReference type="EMBL" id="AAHVIS010000059">
    <property type="protein sequence ID" value="ECA7465081.1"/>
    <property type="molecule type" value="Genomic_DNA"/>
</dbReference>
<reference evidence="28" key="7">
    <citation type="submission" date="2019-10" db="EMBL/GenBank/DDBJ databases">
        <authorList>
            <consortium name="NCBI Pathogen Detection Project"/>
        </authorList>
    </citation>
    <scope>NUCLEOTIDE SEQUENCE</scope>
    <source>
        <strain evidence="49">09-3426</strain>
        <strain evidence="60">09-4364</strain>
        <strain evidence="70">10-0327</strain>
        <strain evidence="66">10-7240</strain>
        <strain evidence="64">10-7243</strain>
        <strain evidence="62">11-4642</strain>
        <strain evidence="65">11-5588</strain>
        <strain evidence="67">12-3191</strain>
        <strain evidence="68">12-3284</strain>
        <strain evidence="69">12-8479</strain>
        <strain evidence="63">13-0431</strain>
        <strain evidence="71">13-2460</strain>
        <strain evidence="61">13-5657</strain>
        <strain evidence="50">CE06.035</strain>
        <strain evidence="28">Salmonella enterica</strain>
        <strain evidence="53">Sam_3440b185-6731-4f40-abe7-826e6475c527</strain>
        <strain evidence="54">Sam_5f569ebd-755b-4147-8429-4678b9c250cc</strain>
        <strain evidence="52">Sam_8b55db79-2e89-45d5-a9a1-8092f0a17964</strain>
        <strain evidence="51">Sam_997f2e98-28ae-496a-bdd7-14b549d092b4</strain>
    </source>
</reference>
<evidence type="ECO:0000313" key="39">
    <source>
        <dbReference type="EMBL" id="HAB3946774.1"/>
    </source>
</evidence>
<evidence type="ECO:0000313" key="19">
    <source>
        <dbReference type="EMBL" id="ECU7934649.1"/>
    </source>
</evidence>
<comment type="caution">
    <text evidence="72">The sequence shown here is derived from an EMBL/GenBank/DDBJ whole genome shotgun (WGS) entry which is preliminary data.</text>
</comment>
<evidence type="ECO:0000313" key="22">
    <source>
        <dbReference type="EMBL" id="EDG5622511.1"/>
    </source>
</evidence>
<reference evidence="22" key="4">
    <citation type="submission" date="2018-07" db="EMBL/GenBank/DDBJ databases">
        <authorList>
            <consortium name="PulseNet: The National Subtyping Network for Foodborne Disease Surveillance"/>
            <person name="Tarr C.L."/>
            <person name="Trees E."/>
            <person name="Katz L.S."/>
            <person name="Carleton-Romer H.A."/>
            <person name="Stroika S."/>
            <person name="Kucerova Z."/>
            <person name="Roache K.F."/>
            <person name="Sabol A.L."/>
            <person name="Besser J."/>
            <person name="Gerner-Smidt P."/>
        </authorList>
    </citation>
    <scope>NUCLEOTIDE SEQUENCE</scope>
    <source>
        <strain evidence="22">PNUSAS011306</strain>
        <strain evidence="23">PNUSAS011364</strain>
        <strain evidence="26">PNUSAS013764</strain>
    </source>
</reference>
<dbReference type="EMBL" id="AAHDEP010000066">
    <property type="protein sequence ID" value="EBU7987870.1"/>
    <property type="molecule type" value="Genomic_DNA"/>
</dbReference>
<dbReference type="EMBL" id="DAAGBW010000007">
    <property type="protein sequence ID" value="HAB2425209.1"/>
    <property type="molecule type" value="Genomic_DNA"/>
</dbReference>
<dbReference type="EMBL" id="DAAGVZ010000259">
    <property type="protein sequence ID" value="HAB4790115.1"/>
    <property type="molecule type" value="Genomic_DNA"/>
</dbReference>
<sequence>MSRNIITPKEAVSICRKIRNSCDRDFITKGFRFLLSQLPMGFHDVTEATLWRARKTDEAHPEGFDYIKDVICPPAQSAKTGRLNNEGMPVLYASISNHGCLAEIGAVPGDKVQVSAFDLKPEQKLHCGFVGDIVKAHKWNSEDFTLVQKTLEPFTEEQKTSIFLIDSFIAEILADNYANINEYLHTTTLADVIRNGKNKLDAIVYPGVESVGAKNYAIHADSLIKFNIPDIYLLEIKNKYPYGFYEWTVLRQRDHYDGDMIIWK</sequence>
<reference evidence="28" key="1">
    <citation type="journal article" date="2018" name="Genome Biol.">
        <title>SKESA: strategic k-mer extension for scrupulous assemblies.</title>
        <authorList>
            <person name="Souvorov A."/>
            <person name="Agarwala R."/>
            <person name="Lipman D.J."/>
        </authorList>
    </citation>
    <scope>NUCLEOTIDE SEQUENCE</scope>
    <source>
        <strain evidence="49">09-3426</strain>
        <strain evidence="60">09-4364</strain>
        <strain evidence="70">10-0327</strain>
        <strain evidence="66">10-7240</strain>
        <strain evidence="64">10-7243</strain>
        <strain evidence="62">11-4642</strain>
        <strain evidence="65">11-5588</strain>
        <strain evidence="67">12-3191</strain>
        <strain evidence="68">12-3284</strain>
        <strain evidence="69">12-8479</strain>
        <strain evidence="63">13-0431</strain>
        <strain evidence="71">13-2460</strain>
        <strain evidence="61">13-5657</strain>
        <strain evidence="50">CE06.035</strain>
        <strain evidence="28">Salmonella enterica</strain>
        <strain evidence="53">Sam_3440b185-6731-4f40-abe7-826e6475c527</strain>
        <strain evidence="54">Sam_5f569ebd-755b-4147-8429-4678b9c250cc</strain>
        <strain evidence="52">Sam_8b55db79-2e89-45d5-a9a1-8092f0a17964</strain>
        <strain evidence="51">Sam_997f2e98-28ae-496a-bdd7-14b549d092b4</strain>
    </source>
</reference>
<evidence type="ECO:0000313" key="66">
    <source>
        <dbReference type="EMBL" id="HAE9394932.1"/>
    </source>
</evidence>
<evidence type="ECO:0000313" key="8">
    <source>
        <dbReference type="EMBL" id="EBS0219458.1"/>
    </source>
</evidence>
<evidence type="ECO:0000313" key="49">
    <source>
        <dbReference type="EMBL" id="HAC6812983.1"/>
    </source>
</evidence>
<evidence type="ECO:0000313" key="62">
    <source>
        <dbReference type="EMBL" id="HAE5975317.1"/>
    </source>
</evidence>
<gene>
    <name evidence="18" type="ORF">A3Z75_12765</name>
    <name evidence="20" type="ORF">AL996_14475</name>
    <name evidence="23" type="ORF">B7643_22275</name>
    <name evidence="22" type="ORF">B7S77_18535</name>
    <name evidence="19" type="ORF">BEI99_23060</name>
    <name evidence="21" type="ORF">BH418_24220</name>
    <name evidence="72" type="ORF">C4792_12340</name>
    <name evidence="24" type="ORF">CB179_22645</name>
    <name evidence="25" type="ORF">CB381_13435</name>
    <name evidence="26" type="ORF">CBN47_22160</name>
    <name evidence="27" type="ORF">CC399_21780</name>
    <name evidence="12" type="ORF">D5800_22820</name>
    <name evidence="2" type="ORF">DEM85_23275</name>
    <name evidence="4" type="ORF">DKS77_24265</name>
    <name evidence="9" type="ORF">DLB38_24525</name>
    <name evidence="6" type="ORF">DN360_07295</name>
    <name evidence="5" type="ORF">DNV88_25135</name>
    <name evidence="7" type="ORF">DTG92_22685</name>
    <name evidence="8" type="ORF">DTV28_23765</name>
    <name evidence="11" type="ORF">DU232_23030</name>
    <name evidence="10" type="ORF">DUR08_22840</name>
    <name evidence="17" type="ORF">E0T08_23040</name>
    <name evidence="13" type="ORF">EEQ47_17960</name>
    <name evidence="14" type="ORF">EPK73_22755</name>
    <name evidence="15" type="ORF">EVU59_22365</name>
    <name evidence="16" type="ORF">EZX27_07160</name>
    <name evidence="3" type="ORF">FIR09_22675</name>
    <name evidence="49" type="ORF">G0D82_24240</name>
    <name evidence="50" type="ORF">G1157_15210</name>
    <name evidence="53" type="ORF">G2167_14180</name>
    <name evidence="51" type="ORF">G2187_23645</name>
    <name evidence="54" type="ORF">G2192_13215</name>
    <name evidence="52" type="ORF">G2213_15275</name>
    <name evidence="55" type="ORF">G2913_10890</name>
    <name evidence="58" type="ORF">G2960_12190</name>
    <name evidence="56" type="ORF">G2966_22605</name>
    <name evidence="59" type="ORF">G2970_13275</name>
    <name evidence="57" type="ORF">G2990_20245</name>
    <name evidence="60" type="ORF">G3980_004585</name>
    <name evidence="61" type="ORF">G4D20_002851</name>
    <name evidence="62" type="ORF">G4I51_003883</name>
    <name evidence="63" type="ORF">G4K93_004601</name>
    <name evidence="64" type="ORF">G4P07_004871</name>
    <name evidence="65" type="ORF">G4P20_004593</name>
    <name evidence="66" type="ORF">G4Y13_004511</name>
    <name evidence="70" type="ORF">G9257_004438</name>
    <name evidence="71" type="ORF">G9336_002143</name>
    <name evidence="68" type="ORF">G9C35_004510</name>
    <name evidence="67" type="ORF">G9C70_004070</name>
    <name evidence="69" type="ORF">G9G25_003920</name>
    <name evidence="42" type="ORF">GB020_11120</name>
    <name evidence="43" type="ORF">GB178_19305</name>
    <name evidence="36" type="ORF">GB182_14440</name>
    <name evidence="44" type="ORF">GB193_15505</name>
    <name evidence="47" type="ORF">GB352_10820</name>
    <name evidence="35" type="ORF">GB356_14435</name>
    <name evidence="32" type="ORF">GB388_05570</name>
    <name evidence="48" type="ORF">GB394_14440</name>
    <name evidence="30" type="ORF">GB423_12090</name>
    <name evidence="40" type="ORF">GB430_21955</name>
    <name evidence="38" type="ORF">GB441_16140</name>
    <name evidence="39" type="ORF">GB481_15035</name>
    <name evidence="34" type="ORF">GB613_18040</name>
    <name evidence="45" type="ORF">GBR77_14055</name>
    <name evidence="46" type="ORF">GBS17_11425</name>
    <name evidence="37" type="ORF">GBV99_22910</name>
    <name evidence="29" type="ORF">GBX08_14435</name>
    <name evidence="28" type="ORF">GBX75_22425</name>
    <name evidence="31" type="ORF">GBY12_12470</name>
    <name evidence="33" type="ORF">GBY78_12635</name>
    <name evidence="41" type="ORF">GBZ56_24180</name>
</gene>
<dbReference type="EMBL" id="DAATXT010000050">
    <property type="protein sequence ID" value="HAF0562294.1"/>
    <property type="molecule type" value="Genomic_DNA"/>
</dbReference>
<evidence type="ECO:0000313" key="15">
    <source>
        <dbReference type="EMBL" id="ECB2571389.1"/>
    </source>
</evidence>
<dbReference type="EMBL" id="AAHMZR010000040">
    <property type="protein sequence ID" value="EBY0577746.1"/>
    <property type="molecule type" value="Genomic_DNA"/>
</dbReference>
<evidence type="ECO:0000313" key="71">
    <source>
        <dbReference type="EMBL" id="HAF7732682.1"/>
    </source>
</evidence>
<evidence type="ECO:0000313" key="5">
    <source>
        <dbReference type="EMBL" id="EBR0144804.1"/>
    </source>
</evidence>
<evidence type="ECO:0000313" key="63">
    <source>
        <dbReference type="EMBL" id="HAE6730694.1"/>
    </source>
</evidence>
<evidence type="ECO:0000313" key="40">
    <source>
        <dbReference type="EMBL" id="HAB4368636.1"/>
    </source>
</evidence>
<evidence type="ECO:0000313" key="68">
    <source>
        <dbReference type="EMBL" id="HAF0793149.1"/>
    </source>
</evidence>
<dbReference type="EMBL" id="AALSOQ010000052">
    <property type="protein sequence ID" value="EDC9469767.1"/>
    <property type="molecule type" value="Genomic_DNA"/>
</dbReference>
<evidence type="ECO:0000313" key="72">
    <source>
        <dbReference type="EMBL" id="PVL94347.1"/>
    </source>
</evidence>
<evidence type="ECO:0000313" key="61">
    <source>
        <dbReference type="EMBL" id="HAE4619134.1"/>
    </source>
</evidence>
<evidence type="ECO:0000313" key="51">
    <source>
        <dbReference type="EMBL" id="HAD9848732.1"/>
    </source>
</evidence>
<protein>
    <submittedName>
        <fullName evidence="20">RES domain-containing protein</fullName>
    </submittedName>
</protein>
<evidence type="ECO:0000313" key="59">
    <source>
        <dbReference type="EMBL" id="HAE1640568.1"/>
    </source>
</evidence>
<evidence type="ECO:0000313" key="65">
    <source>
        <dbReference type="EMBL" id="HAE7560334.1"/>
    </source>
</evidence>
<dbReference type="EMBL" id="DAAFWP010000006">
    <property type="protein sequence ID" value="HAB1803078.1"/>
    <property type="molecule type" value="Genomic_DNA"/>
</dbReference>
<dbReference type="EMBL" id="DAASLH010000113">
    <property type="protein sequence ID" value="HAE5975317.1"/>
    <property type="molecule type" value="Genomic_DNA"/>
</dbReference>
<dbReference type="EMBL" id="DAAFPI010000043">
    <property type="protein sequence ID" value="HAB1023127.1"/>
    <property type="molecule type" value="Genomic_DNA"/>
</dbReference>
<evidence type="ECO:0000313" key="45">
    <source>
        <dbReference type="EMBL" id="HAB5524798.1"/>
    </source>
</evidence>
<dbReference type="Proteomes" id="UP000839928">
    <property type="component" value="Unassembled WGS sequence"/>
</dbReference>
<evidence type="ECO:0000313" key="36">
    <source>
        <dbReference type="EMBL" id="HAB2425209.1"/>
    </source>
</evidence>
<evidence type="ECO:0000313" key="21">
    <source>
        <dbReference type="EMBL" id="EDC9469767.1"/>
    </source>
</evidence>
<evidence type="ECO:0000313" key="12">
    <source>
        <dbReference type="EMBL" id="EBY6739424.1"/>
    </source>
</evidence>
<evidence type="ECO:0000313" key="6">
    <source>
        <dbReference type="EMBL" id="EBR8141026.1"/>
    </source>
</evidence>
<dbReference type="EMBL" id="AAGTMP010000004">
    <property type="protein sequence ID" value="EBR8141026.1"/>
    <property type="molecule type" value="Genomic_DNA"/>
</dbReference>
<evidence type="ECO:0000313" key="60">
    <source>
        <dbReference type="EMBL" id="HAE3639905.1"/>
    </source>
</evidence>
<evidence type="ECO:0000313" key="17">
    <source>
        <dbReference type="EMBL" id="ECB6382288.1"/>
    </source>
</evidence>
<evidence type="ECO:0000313" key="41">
    <source>
        <dbReference type="EMBL" id="HAB4790115.1"/>
    </source>
</evidence>
<evidence type="ECO:0000313" key="14">
    <source>
        <dbReference type="EMBL" id="ECA7465081.1"/>
    </source>
</evidence>
<evidence type="ECO:0000313" key="4">
    <source>
        <dbReference type="EMBL" id="EBQ8903843.1"/>
    </source>
</evidence>
<dbReference type="RefSeq" id="WP_001747606.1">
    <property type="nucleotide sequence ID" value="NZ_CALNWA010000006.1"/>
</dbReference>
<dbReference type="EMBL" id="DAAUAP010000048">
    <property type="protein sequence ID" value="HAF0891972.1"/>
    <property type="molecule type" value="Genomic_DNA"/>
</dbReference>
<evidence type="ECO:0000259" key="1">
    <source>
        <dbReference type="Pfam" id="PF08808"/>
    </source>
</evidence>
<evidence type="ECO:0000313" key="58">
    <source>
        <dbReference type="EMBL" id="HAE1604459.1"/>
    </source>
</evidence>
<reference evidence="72 73" key="2">
    <citation type="submission" date="2018-04" db="EMBL/GenBank/DDBJ databases">
        <title>Serotype diversity and antimicrobial resistance among Salmonella enterica isolated from patients at an equine referral hospital.</title>
        <authorList>
            <person name="Leon I.M."/>
            <person name="Lawhon S.D."/>
            <person name="Norman K.N."/>
            <person name="Threadgill D.S."/>
            <person name="Ohta N."/>
            <person name="Vinasco J."/>
            <person name="Scott H.M."/>
        </authorList>
    </citation>
    <scope>NUCLEOTIDE SEQUENCE [LARGE SCALE GENOMIC DNA]</scope>
    <source>
        <strain evidence="72 73">167</strain>
    </source>
</reference>
<feature type="domain" description="RES" evidence="1">
    <location>
        <begin position="49"/>
        <end position="220"/>
    </location>
</feature>
<evidence type="ECO:0000313" key="57">
    <source>
        <dbReference type="EMBL" id="HAE1373007.1"/>
    </source>
</evidence>
<evidence type="ECO:0000313" key="28">
    <source>
        <dbReference type="EMBL" id="HAB1023127.1"/>
    </source>
</evidence>
<dbReference type="EMBL" id="DAATZW010000092">
    <property type="protein sequence ID" value="HAF0793149.1"/>
    <property type="molecule type" value="Genomic_DNA"/>
</dbReference>
<evidence type="ECO:0000313" key="53">
    <source>
        <dbReference type="EMBL" id="HAE0206397.1"/>
    </source>
</evidence>
<evidence type="ECO:0000313" key="48">
    <source>
        <dbReference type="EMBL" id="HAB6237388.1"/>
    </source>
</evidence>
<dbReference type="EMBL" id="AAMEPF010000010">
    <property type="protein sequence ID" value="EDG5622511.1"/>
    <property type="molecule type" value="Genomic_DNA"/>
</dbReference>
<evidence type="ECO:0000313" key="18">
    <source>
        <dbReference type="EMBL" id="ECT6084367.1"/>
    </source>
</evidence>
<evidence type="ECO:0000313" key="69">
    <source>
        <dbReference type="EMBL" id="HAF0891972.1"/>
    </source>
</evidence>
<evidence type="ECO:0000313" key="64">
    <source>
        <dbReference type="EMBL" id="HAE7506448.1"/>
    </source>
</evidence>
<dbReference type="EMBL" id="AAHYCG010000004">
    <property type="protein sequence ID" value="ECB6025925.1"/>
    <property type="molecule type" value="Genomic_DNA"/>
</dbReference>
<dbReference type="EMBL" id="AAGQWK010000043">
    <property type="protein sequence ID" value="EBR0144804.1"/>
    <property type="molecule type" value="Genomic_DNA"/>
</dbReference>
<dbReference type="OMA" id="SIFWRAR"/>
<dbReference type="EMBL" id="AAKNHU010000013">
    <property type="protein sequence ID" value="ECT6084367.1"/>
    <property type="molecule type" value="Genomic_DNA"/>
</dbReference>
<evidence type="ECO:0000313" key="42">
    <source>
        <dbReference type="EMBL" id="HAB5021413.1"/>
    </source>
</evidence>
<evidence type="ECO:0000313" key="34">
    <source>
        <dbReference type="EMBL" id="HAB2060529.1"/>
    </source>
</evidence>
<dbReference type="EMBL" id="DAAGNE010000059">
    <property type="protein sequence ID" value="HAB3745212.1"/>
    <property type="molecule type" value="Genomic_DNA"/>
</dbReference>
<dbReference type="EMBL" id="DAAGBK010000007">
    <property type="protein sequence ID" value="HAB2370642.1"/>
    <property type="molecule type" value="Genomic_DNA"/>
</dbReference>
<evidence type="ECO:0000313" key="13">
    <source>
        <dbReference type="EMBL" id="EBZ7019092.1"/>
    </source>
</evidence>
<dbReference type="EMBL" id="DAAHEN010000006">
    <property type="protein sequence ID" value="HAB5769573.1"/>
    <property type="molecule type" value="Genomic_DNA"/>
</dbReference>
<dbReference type="EMBL" id="DAAQXW010000040">
    <property type="protein sequence ID" value="HAE1324449.1"/>
    <property type="molecule type" value="Genomic_DNA"/>
</dbReference>
<dbReference type="EMBL" id="AAMEQR010000025">
    <property type="protein sequence ID" value="EDG5799398.1"/>
    <property type="molecule type" value="Genomic_DNA"/>
</dbReference>
<dbReference type="EMBL" id="AALOGT010000008">
    <property type="protein sequence ID" value="EDB6497910.1"/>
    <property type="molecule type" value="Genomic_DNA"/>
</dbReference>
<evidence type="ECO:0000313" key="37">
    <source>
        <dbReference type="EMBL" id="HAB3684420.1"/>
    </source>
</evidence>
<reference evidence="18" key="3">
    <citation type="submission" date="2018-07" db="EMBL/GenBank/DDBJ databases">
        <authorList>
            <consortium name="NARMS: The National Antimicrobial Resistance Monitoring System"/>
        </authorList>
    </citation>
    <scope>NUCLEOTIDE SEQUENCE</scope>
    <source>
        <strain evidence="18">CVM N57313F</strain>
        <strain evidence="13">FSIS11815297</strain>
        <strain evidence="19">FSIS1607168</strain>
    </source>
</reference>
<dbReference type="EMBL" id="DAAFUE010000007">
    <property type="protein sequence ID" value="HAB1571181.1"/>
    <property type="molecule type" value="Genomic_DNA"/>
</dbReference>
<dbReference type="EMBL" id="DAASXW010000037">
    <property type="protein sequence ID" value="HAE7506448.1"/>
    <property type="molecule type" value="Genomic_DNA"/>
</dbReference>
<evidence type="ECO:0000313" key="27">
    <source>
        <dbReference type="EMBL" id="EDH9232043.1"/>
    </source>
</evidence>
<evidence type="ECO:0000313" key="29">
    <source>
        <dbReference type="EMBL" id="HAB1571181.1"/>
    </source>
</evidence>
<evidence type="ECO:0000313" key="32">
    <source>
        <dbReference type="EMBL" id="HAB1824081.1"/>
    </source>
</evidence>
<dbReference type="EMBL" id="DAASRO010000021">
    <property type="protein sequence ID" value="HAE6730694.1"/>
    <property type="molecule type" value="Genomic_DNA"/>
</dbReference>
<evidence type="ECO:0000313" key="54">
    <source>
        <dbReference type="EMBL" id="HAE0449578.1"/>
    </source>
</evidence>
<dbReference type="EMBL" id="DAAQOM010000007">
    <property type="protein sequence ID" value="HAE0206397.1"/>
    <property type="molecule type" value="Genomic_DNA"/>
</dbReference>
<dbReference type="EMBL" id="DAAQLP010000021">
    <property type="protein sequence ID" value="HAD9848732.1"/>
    <property type="molecule type" value="Genomic_DNA"/>
</dbReference>
<evidence type="ECO:0000313" key="24">
    <source>
        <dbReference type="EMBL" id="EDH5704223.1"/>
    </source>
</evidence>
<evidence type="ECO:0000313" key="52">
    <source>
        <dbReference type="EMBL" id="HAE0113381.1"/>
    </source>
</evidence>
<dbReference type="InterPro" id="IPR014914">
    <property type="entry name" value="RES_dom"/>
</dbReference>
<evidence type="ECO:0000313" key="11">
    <source>
        <dbReference type="EMBL" id="EBY1991839.1"/>
    </source>
</evidence>
<dbReference type="EMBL" id="DAAQNS010000007">
    <property type="protein sequence ID" value="HAE0113381.1"/>
    <property type="molecule type" value="Genomic_DNA"/>
</dbReference>
<accession>A0A2T9I4H5</accession>
<dbReference type="EMBL" id="DAAFYT010000053">
    <property type="protein sequence ID" value="HAB2060529.1"/>
    <property type="molecule type" value="Genomic_DNA"/>
</dbReference>
<dbReference type="EMBL" id="DAAGSJ010000060">
    <property type="protein sequence ID" value="HAB4368636.1"/>
    <property type="molecule type" value="Genomic_DNA"/>
</dbReference>
<evidence type="ECO:0000313" key="2">
    <source>
        <dbReference type="EMBL" id="EBF7616822.1"/>
    </source>
</evidence>
<dbReference type="EMBL" id="DAAWDN010000109">
    <property type="protein sequence ID" value="HAF7548949.1"/>
    <property type="molecule type" value="Genomic_DNA"/>
</dbReference>
<dbReference type="EMBL" id="DAAHCK010000007">
    <property type="protein sequence ID" value="HAB5524798.1"/>
    <property type="molecule type" value="Genomic_DNA"/>
</dbReference>
<dbReference type="EMBL" id="DAAQWY010000005">
    <property type="protein sequence ID" value="HAE1218652.1"/>
    <property type="molecule type" value="Genomic_DNA"/>
</dbReference>
<dbReference type="EMBL" id="AAGQKS010000070">
    <property type="protein sequence ID" value="EBQ8903843.1"/>
    <property type="molecule type" value="Genomic_DNA"/>
</dbReference>
<evidence type="ECO:0000313" key="43">
    <source>
        <dbReference type="EMBL" id="HAB5212735.1"/>
    </source>
</evidence>
<dbReference type="EMBL" id="DAAFXG010000006">
    <property type="protein sequence ID" value="HAB1883130.1"/>
    <property type="molecule type" value="Genomic_DNA"/>
</dbReference>
<dbReference type="EMBL" id="DAAGZR010000056">
    <property type="protein sequence ID" value="HAB5212735.1"/>
    <property type="molecule type" value="Genomic_DNA"/>
</dbReference>
<dbReference type="EMBL" id="DAAMIM010000043">
    <property type="protein sequence ID" value="HAC6812983.1"/>
    <property type="molecule type" value="Genomic_DNA"/>
</dbReference>
<dbReference type="EMBL" id="AAHRZG010000021">
    <property type="protein sequence ID" value="EBZ7019092.1"/>
    <property type="molecule type" value="Genomic_DNA"/>
</dbReference>
<dbReference type="EMBL" id="AAFIKO010000050">
    <property type="protein sequence ID" value="EBG3095928.1"/>
    <property type="molecule type" value="Genomic_DNA"/>
</dbReference>
<dbReference type="EMBL" id="AAHNKL010000035">
    <property type="protein sequence ID" value="EBY1991839.1"/>
    <property type="molecule type" value="Genomic_DNA"/>
</dbReference>
<dbReference type="Proteomes" id="UP000245147">
    <property type="component" value="Unassembled WGS sequence"/>
</dbReference>
<dbReference type="EMBL" id="DAAQQN010000006">
    <property type="protein sequence ID" value="HAE0449578.1"/>
    <property type="molecule type" value="Genomic_DNA"/>
</dbReference>
<evidence type="ECO:0000313" key="46">
    <source>
        <dbReference type="EMBL" id="HAB5769573.1"/>
    </source>
</evidence>
<dbReference type="EMBL" id="AAHORV010000034">
    <property type="protein sequence ID" value="EBY6739424.1"/>
    <property type="molecule type" value="Genomic_DNA"/>
</dbReference>
<dbReference type="EMBL" id="QDOG01000006">
    <property type="protein sequence ID" value="PVL94347.1"/>
    <property type="molecule type" value="Genomic_DNA"/>
</dbReference>
<dbReference type="EMBL" id="AAMIBF010000039">
    <property type="protein sequence ID" value="EDH5704223.1"/>
    <property type="molecule type" value="Genomic_DNA"/>
</dbReference>
<dbReference type="EMBL" id="DAATOG010000035">
    <property type="protein sequence ID" value="HAE9394932.1"/>
    <property type="molecule type" value="Genomic_DNA"/>
</dbReference>